<dbReference type="Pfam" id="PF05699">
    <property type="entry name" value="Dimer_Tnp_hAT"/>
    <property type="match status" value="1"/>
</dbReference>
<dbReference type="GO" id="GO:0046983">
    <property type="term" value="F:protein dimerization activity"/>
    <property type="evidence" value="ECO:0007669"/>
    <property type="project" value="InterPro"/>
</dbReference>
<keyword evidence="3" id="KW-0863">Zinc-finger</keyword>
<dbReference type="EMBL" id="CAJOBA010053936">
    <property type="protein sequence ID" value="CAF4269969.1"/>
    <property type="molecule type" value="Genomic_DNA"/>
</dbReference>
<dbReference type="InterPro" id="IPR052035">
    <property type="entry name" value="ZnF_BED_domain_contain"/>
</dbReference>
<keyword evidence="4" id="KW-0862">Zinc</keyword>
<reference evidence="7" key="1">
    <citation type="submission" date="2021-02" db="EMBL/GenBank/DDBJ databases">
        <authorList>
            <person name="Nowell W R."/>
        </authorList>
    </citation>
    <scope>NUCLEOTIDE SEQUENCE</scope>
</reference>
<keyword evidence="2" id="KW-0479">Metal-binding</keyword>
<evidence type="ECO:0000313" key="7">
    <source>
        <dbReference type="EMBL" id="CAF1479298.1"/>
    </source>
</evidence>
<accession>A0A8S2FKA2</accession>
<dbReference type="PANTHER" id="PTHR46481">
    <property type="entry name" value="ZINC FINGER BED DOMAIN-CONTAINING PROTEIN 4"/>
    <property type="match status" value="1"/>
</dbReference>
<protein>
    <recommendedName>
        <fullName evidence="6">HAT C-terminal dimerisation domain-containing protein</fullName>
    </recommendedName>
</protein>
<proteinExistence type="predicted"/>
<comment type="subcellular location">
    <subcellularLocation>
        <location evidence="1">Nucleus</location>
    </subcellularLocation>
</comment>
<dbReference type="Proteomes" id="UP000682733">
    <property type="component" value="Unassembled WGS sequence"/>
</dbReference>
<dbReference type="GO" id="GO:0008270">
    <property type="term" value="F:zinc ion binding"/>
    <property type="evidence" value="ECO:0007669"/>
    <property type="project" value="UniProtKB-KW"/>
</dbReference>
<evidence type="ECO:0000313" key="8">
    <source>
        <dbReference type="EMBL" id="CAF4269969.1"/>
    </source>
</evidence>
<dbReference type="SUPFAM" id="SSF53098">
    <property type="entry name" value="Ribonuclease H-like"/>
    <property type="match status" value="1"/>
</dbReference>
<gene>
    <name evidence="7" type="ORF">OVA965_LOCUS35993</name>
    <name evidence="8" type="ORF">TMI583_LOCUS36982</name>
</gene>
<dbReference type="PANTHER" id="PTHR46481:SF10">
    <property type="entry name" value="ZINC FINGER BED DOMAIN-CONTAINING PROTEIN 39"/>
    <property type="match status" value="1"/>
</dbReference>
<evidence type="ECO:0000256" key="3">
    <source>
        <dbReference type="ARBA" id="ARBA00022771"/>
    </source>
</evidence>
<dbReference type="InterPro" id="IPR008906">
    <property type="entry name" value="HATC_C_dom"/>
</dbReference>
<dbReference type="Proteomes" id="UP000677228">
    <property type="component" value="Unassembled WGS sequence"/>
</dbReference>
<evidence type="ECO:0000259" key="6">
    <source>
        <dbReference type="Pfam" id="PF05699"/>
    </source>
</evidence>
<feature type="domain" description="HAT C-terminal dimerisation" evidence="6">
    <location>
        <begin position="437"/>
        <end position="505"/>
    </location>
</feature>
<keyword evidence="5" id="KW-0539">Nucleus</keyword>
<evidence type="ECO:0000313" key="9">
    <source>
        <dbReference type="Proteomes" id="UP000677228"/>
    </source>
</evidence>
<organism evidence="7 9">
    <name type="scientific">Didymodactylos carnosus</name>
    <dbReference type="NCBI Taxonomy" id="1234261"/>
    <lineage>
        <taxon>Eukaryota</taxon>
        <taxon>Metazoa</taxon>
        <taxon>Spiralia</taxon>
        <taxon>Gnathifera</taxon>
        <taxon>Rotifera</taxon>
        <taxon>Eurotatoria</taxon>
        <taxon>Bdelloidea</taxon>
        <taxon>Philodinida</taxon>
        <taxon>Philodinidae</taxon>
        <taxon>Didymodactylos</taxon>
    </lineage>
</organism>
<dbReference type="GO" id="GO:0005634">
    <property type="term" value="C:nucleus"/>
    <property type="evidence" value="ECO:0007669"/>
    <property type="project" value="UniProtKB-SubCell"/>
</dbReference>
<evidence type="ECO:0000256" key="5">
    <source>
        <dbReference type="ARBA" id="ARBA00023242"/>
    </source>
</evidence>
<evidence type="ECO:0000256" key="1">
    <source>
        <dbReference type="ARBA" id="ARBA00004123"/>
    </source>
</evidence>
<name>A0A8S2FKA2_9BILA</name>
<dbReference type="InterPro" id="IPR012337">
    <property type="entry name" value="RNaseH-like_sf"/>
</dbReference>
<evidence type="ECO:0000256" key="2">
    <source>
        <dbReference type="ARBA" id="ARBA00022723"/>
    </source>
</evidence>
<comment type="caution">
    <text evidence="7">The sequence shown here is derived from an EMBL/GenBank/DDBJ whole genome shotgun (WGS) entry which is preliminary data.</text>
</comment>
<dbReference type="EMBL" id="CAJNOK010032023">
    <property type="protein sequence ID" value="CAF1479298.1"/>
    <property type="molecule type" value="Genomic_DNA"/>
</dbReference>
<dbReference type="AlphaFoldDB" id="A0A8S2FKA2"/>
<sequence length="561" mass="64703">MGCHQQTVLDFYSSSKPKPVPSQLKSRVTQACTEFCALDGRAFDISRNVTRLYEEYKLHLVNICEQLNSFCLVIVQRTESYTGTSYCGIALRYVDDNFQLFTFILGCFPYEAESHSAPHLREFIIKKLEEFKLKLDLTKYVVSDNEPKMIATFRDHCIRVGCADHYLNKQLQYAFESQQLHVNKNVVEKVNCDIVQNLFNQIKKVVCHIRRSHQQQSLSKKVVSYSETRFNGALMMMNSFQELFFELPSALVNSNFMKNYNLIEKDLLDCVCKFLEPFEEVIVNLSEEQRPTLHKVIPLRQTLINACVAEANDSNARRLNNAWPITDEHRLATILHPKFKKFECSPNEKEKSINVLKSHFQKHQSIVSSSCTNSLTSKHVVVQSSSSNTTSKPNNLLSQCFDAKVKVVGERLNPFQEINDYLNLELDESYYIYDNNGDIDILLFWKNHQHLFPTLSSLARQIFAIPASNTIVERLFSSSKNVVTEKRTRLGANKINELLFLQKNLNTLKELINNSNRRRTLSMSSTTTTSSDESAYITTKQQRLDTDESLNDFDNMEVFLD</sequence>
<evidence type="ECO:0000256" key="4">
    <source>
        <dbReference type="ARBA" id="ARBA00022833"/>
    </source>
</evidence>